<organism evidence="2 3">
    <name type="scientific">Scleromatobacter humisilvae</name>
    <dbReference type="NCBI Taxonomy" id="2897159"/>
    <lineage>
        <taxon>Bacteria</taxon>
        <taxon>Pseudomonadati</taxon>
        <taxon>Pseudomonadota</taxon>
        <taxon>Betaproteobacteria</taxon>
        <taxon>Burkholderiales</taxon>
        <taxon>Sphaerotilaceae</taxon>
        <taxon>Scleromatobacter</taxon>
    </lineage>
</organism>
<dbReference type="Pfam" id="PF14206">
    <property type="entry name" value="Cys_rich_CPCC"/>
    <property type="match status" value="1"/>
</dbReference>
<sequence>MTSPLLQCPCCDHFSLDDGDWEICPVCFWEDDGLGISEPDEESGPNHITLRQARANFAAFGACDRRVLPNVVTIEERGRYAVEHRNLP</sequence>
<name>A0A9X2C2Z1_9BURK</name>
<dbReference type="RefSeq" id="WP_275683463.1">
    <property type="nucleotide sequence ID" value="NZ_JAJLJH010000004.1"/>
</dbReference>
<dbReference type="AlphaFoldDB" id="A0A9X2C2Z1"/>
<feature type="domain" description="Cysteine-rich CPCC" evidence="1">
    <location>
        <begin position="7"/>
        <end position="75"/>
    </location>
</feature>
<dbReference type="EMBL" id="JAJLJH010000004">
    <property type="protein sequence ID" value="MCK9687424.1"/>
    <property type="molecule type" value="Genomic_DNA"/>
</dbReference>
<protein>
    <recommendedName>
        <fullName evidence="1">Cysteine-rich CPCC domain-containing protein</fullName>
    </recommendedName>
</protein>
<reference evidence="2" key="1">
    <citation type="submission" date="2021-11" db="EMBL/GenBank/DDBJ databases">
        <title>BS-T2-15 a new species belonging to the Comamonadaceae family isolated from the soil of a French oak forest.</title>
        <authorList>
            <person name="Mieszkin S."/>
            <person name="Alain K."/>
        </authorList>
    </citation>
    <scope>NUCLEOTIDE SEQUENCE</scope>
    <source>
        <strain evidence="2">BS-T2-15</strain>
    </source>
</reference>
<evidence type="ECO:0000313" key="2">
    <source>
        <dbReference type="EMBL" id="MCK9687424.1"/>
    </source>
</evidence>
<keyword evidence="3" id="KW-1185">Reference proteome</keyword>
<accession>A0A9X2C2Z1</accession>
<dbReference type="InterPro" id="IPR025983">
    <property type="entry name" value="Cys_rich_CPCC"/>
</dbReference>
<proteinExistence type="predicted"/>
<comment type="caution">
    <text evidence="2">The sequence shown here is derived from an EMBL/GenBank/DDBJ whole genome shotgun (WGS) entry which is preliminary data.</text>
</comment>
<evidence type="ECO:0000313" key="3">
    <source>
        <dbReference type="Proteomes" id="UP001139353"/>
    </source>
</evidence>
<evidence type="ECO:0000259" key="1">
    <source>
        <dbReference type="Pfam" id="PF14206"/>
    </source>
</evidence>
<gene>
    <name evidence="2" type="ORF">LPC04_17100</name>
</gene>
<dbReference type="Proteomes" id="UP001139353">
    <property type="component" value="Unassembled WGS sequence"/>
</dbReference>